<keyword evidence="3" id="KW-0540">Nuclease</keyword>
<dbReference type="GO" id="GO:0003964">
    <property type="term" value="F:RNA-directed DNA polymerase activity"/>
    <property type="evidence" value="ECO:0007669"/>
    <property type="project" value="UniProtKB-KW"/>
</dbReference>
<evidence type="ECO:0000256" key="5">
    <source>
        <dbReference type="ARBA" id="ARBA00022801"/>
    </source>
</evidence>
<dbReference type="InterPro" id="IPR041588">
    <property type="entry name" value="Integrase_H2C2"/>
</dbReference>
<dbReference type="SUPFAM" id="SSF53098">
    <property type="entry name" value="Ribonuclease H-like"/>
    <property type="match status" value="1"/>
</dbReference>
<proteinExistence type="predicted"/>
<dbReference type="PANTHER" id="PTHR34072:SF57">
    <property type="entry name" value="RNA-DIRECTED DNA POLYMERASE"/>
    <property type="match status" value="1"/>
</dbReference>
<dbReference type="PANTHER" id="PTHR34072">
    <property type="entry name" value="ENZYMATIC POLYPROTEIN-RELATED"/>
    <property type="match status" value="1"/>
</dbReference>
<accession>A0A9P1E4X6</accession>
<organism evidence="8 9">
    <name type="scientific">Cuscuta europaea</name>
    <name type="common">European dodder</name>
    <dbReference type="NCBI Taxonomy" id="41803"/>
    <lineage>
        <taxon>Eukaryota</taxon>
        <taxon>Viridiplantae</taxon>
        <taxon>Streptophyta</taxon>
        <taxon>Embryophyta</taxon>
        <taxon>Tracheophyta</taxon>
        <taxon>Spermatophyta</taxon>
        <taxon>Magnoliopsida</taxon>
        <taxon>eudicotyledons</taxon>
        <taxon>Gunneridae</taxon>
        <taxon>Pentapetalae</taxon>
        <taxon>asterids</taxon>
        <taxon>lamiids</taxon>
        <taxon>Solanales</taxon>
        <taxon>Convolvulaceae</taxon>
        <taxon>Cuscuteae</taxon>
        <taxon>Cuscuta</taxon>
        <taxon>Cuscuta subgen. Cuscuta</taxon>
    </lineage>
</organism>
<dbReference type="InterPro" id="IPR036397">
    <property type="entry name" value="RNaseH_sf"/>
</dbReference>
<keyword evidence="5" id="KW-0378">Hydrolase</keyword>
<dbReference type="Gene3D" id="3.10.20.370">
    <property type="match status" value="1"/>
</dbReference>
<dbReference type="Gene3D" id="3.30.420.10">
    <property type="entry name" value="Ribonuclease H-like superfamily/Ribonuclease H"/>
    <property type="match status" value="1"/>
</dbReference>
<dbReference type="PROSITE" id="PS50994">
    <property type="entry name" value="INTEGRASE"/>
    <property type="match status" value="1"/>
</dbReference>
<dbReference type="EMBL" id="CAMAPE010000010">
    <property type="protein sequence ID" value="CAH9078514.1"/>
    <property type="molecule type" value="Genomic_DNA"/>
</dbReference>
<keyword evidence="6" id="KW-0695">RNA-directed DNA polymerase</keyword>
<gene>
    <name evidence="8" type="ORF">CEURO_LOCUS6775</name>
</gene>
<evidence type="ECO:0000256" key="1">
    <source>
        <dbReference type="ARBA" id="ARBA00022679"/>
    </source>
</evidence>
<dbReference type="AlphaFoldDB" id="A0A9P1E4X6"/>
<dbReference type="Gene3D" id="1.10.340.70">
    <property type="match status" value="1"/>
</dbReference>
<dbReference type="InterPro" id="IPR012337">
    <property type="entry name" value="RNaseH-like_sf"/>
</dbReference>
<dbReference type="Pfam" id="PF17921">
    <property type="entry name" value="Integrase_H2C2"/>
    <property type="match status" value="1"/>
</dbReference>
<dbReference type="Pfam" id="PF17917">
    <property type="entry name" value="RT_RNaseH"/>
    <property type="match status" value="1"/>
</dbReference>
<dbReference type="InterPro" id="IPR043502">
    <property type="entry name" value="DNA/RNA_pol_sf"/>
</dbReference>
<dbReference type="GO" id="GO:0016787">
    <property type="term" value="F:hydrolase activity"/>
    <property type="evidence" value="ECO:0007669"/>
    <property type="project" value="UniProtKB-KW"/>
</dbReference>
<evidence type="ECO:0000256" key="6">
    <source>
        <dbReference type="ARBA" id="ARBA00022918"/>
    </source>
</evidence>
<evidence type="ECO:0000313" key="8">
    <source>
        <dbReference type="EMBL" id="CAH9078514.1"/>
    </source>
</evidence>
<dbReference type="OrthoDB" id="1194521at2759"/>
<dbReference type="FunFam" id="3.10.20.370:FF:000001">
    <property type="entry name" value="Retrovirus-related Pol polyprotein from transposon 17.6-like protein"/>
    <property type="match status" value="1"/>
</dbReference>
<dbReference type="InterPro" id="IPR001584">
    <property type="entry name" value="Integrase_cat-core"/>
</dbReference>
<dbReference type="Proteomes" id="UP001152484">
    <property type="component" value="Unassembled WGS sequence"/>
</dbReference>
<dbReference type="GO" id="GO:0015074">
    <property type="term" value="P:DNA integration"/>
    <property type="evidence" value="ECO:0007669"/>
    <property type="project" value="InterPro"/>
</dbReference>
<name>A0A9P1E4X6_CUSEU</name>
<evidence type="ECO:0000259" key="7">
    <source>
        <dbReference type="PROSITE" id="PS50994"/>
    </source>
</evidence>
<keyword evidence="9" id="KW-1185">Reference proteome</keyword>
<dbReference type="InterPro" id="IPR041373">
    <property type="entry name" value="RT_RNaseH"/>
</dbReference>
<keyword evidence="1" id="KW-0808">Transferase</keyword>
<evidence type="ECO:0000256" key="4">
    <source>
        <dbReference type="ARBA" id="ARBA00022759"/>
    </source>
</evidence>
<reference evidence="8" key="1">
    <citation type="submission" date="2022-07" db="EMBL/GenBank/DDBJ databases">
        <authorList>
            <person name="Macas J."/>
            <person name="Novak P."/>
            <person name="Neumann P."/>
        </authorList>
    </citation>
    <scope>NUCLEOTIDE SEQUENCE</scope>
</reference>
<evidence type="ECO:0000256" key="3">
    <source>
        <dbReference type="ARBA" id="ARBA00022722"/>
    </source>
</evidence>
<feature type="domain" description="Integrase catalytic" evidence="7">
    <location>
        <begin position="285"/>
        <end position="370"/>
    </location>
</feature>
<sequence>MLVTAPIIQAPDWSLPFEIMCDASDYAVGAVLGQKVRRASHVIYYASTTLNDAQRNYATTKKEMLAVVYALEKFRSYLLGTNVIIYTDHASLKFLMMKKEAKPRLIRWILLLSEFDVEIKDKKGMENLVADHLSRLVLDEGNDHAKDDIRGEFPDETLFYLKEIRPWYAHIVNFLVLNRFPPSFSKSQKEKLQHDAKQYVWDEPYLWKHCKDQVIRRCIPENEMASILAFCHSHACGGHFGDKRTSMKVLECGFWWPSLFRDAHIFCQARDNCQRMGNISRKHEMPQVPMLYVEIFDVWGIDFMGPFPNSHRNLYNLLAVDYVSKWVEEKATKTDDAKVVMDFLKTRIFSRFGVLRILISDRALTSTTKL</sequence>
<evidence type="ECO:0000313" key="9">
    <source>
        <dbReference type="Proteomes" id="UP001152484"/>
    </source>
</evidence>
<protein>
    <recommendedName>
        <fullName evidence="7">Integrase catalytic domain-containing protein</fullName>
    </recommendedName>
</protein>
<keyword evidence="2" id="KW-0548">Nucleotidyltransferase</keyword>
<keyword evidence="4" id="KW-0255">Endonuclease</keyword>
<dbReference type="CDD" id="cd09274">
    <property type="entry name" value="RNase_HI_RT_Ty3"/>
    <property type="match status" value="1"/>
</dbReference>
<evidence type="ECO:0000256" key="2">
    <source>
        <dbReference type="ARBA" id="ARBA00022695"/>
    </source>
</evidence>
<comment type="caution">
    <text evidence="8">The sequence shown here is derived from an EMBL/GenBank/DDBJ whole genome shotgun (WGS) entry which is preliminary data.</text>
</comment>
<dbReference type="SUPFAM" id="SSF56672">
    <property type="entry name" value="DNA/RNA polymerases"/>
    <property type="match status" value="1"/>
</dbReference>
<dbReference type="GO" id="GO:0004519">
    <property type="term" value="F:endonuclease activity"/>
    <property type="evidence" value="ECO:0007669"/>
    <property type="project" value="UniProtKB-KW"/>
</dbReference>
<dbReference type="GO" id="GO:0003676">
    <property type="term" value="F:nucleic acid binding"/>
    <property type="evidence" value="ECO:0007669"/>
    <property type="project" value="InterPro"/>
</dbReference>